<keyword evidence="15" id="KW-0675">Receptor</keyword>
<keyword evidence="8" id="KW-0732">Signal</keyword>
<dbReference type="SUPFAM" id="SSF56112">
    <property type="entry name" value="Protein kinase-like (PK-like)"/>
    <property type="match status" value="1"/>
</dbReference>
<keyword evidence="10 19" id="KW-0547">Nucleotide-binding</keyword>
<dbReference type="GO" id="GO:0016020">
    <property type="term" value="C:membrane"/>
    <property type="evidence" value="ECO:0007669"/>
    <property type="project" value="UniProtKB-SubCell"/>
</dbReference>
<dbReference type="Gene3D" id="3.30.200.20">
    <property type="entry name" value="Phosphorylase Kinase, domain 1"/>
    <property type="match status" value="1"/>
</dbReference>
<comment type="subcellular location">
    <subcellularLocation>
        <location evidence="1">Membrane</location>
        <topology evidence="1">Single-pass type I membrane protein</topology>
    </subcellularLocation>
</comment>
<evidence type="ECO:0000256" key="8">
    <source>
        <dbReference type="ARBA" id="ARBA00022729"/>
    </source>
</evidence>
<dbReference type="FunFam" id="1.10.510.10:FF:000445">
    <property type="entry name" value="MDIS1-interacting receptor like kinase 2"/>
    <property type="match status" value="1"/>
</dbReference>
<dbReference type="AlphaFoldDB" id="A0AA35YSN1"/>
<dbReference type="PANTHER" id="PTHR48005:SF95">
    <property type="entry name" value="PROTEIN KINASE DOMAIN-CONTAINING PROTEIN"/>
    <property type="match status" value="1"/>
</dbReference>
<evidence type="ECO:0000256" key="10">
    <source>
        <dbReference type="ARBA" id="ARBA00022741"/>
    </source>
</evidence>
<dbReference type="EC" id="2.7.11.1" evidence="2"/>
<keyword evidence="16" id="KW-0325">Glycoprotein</keyword>
<keyword evidence="9" id="KW-0677">Repeat</keyword>
<keyword evidence="11" id="KW-0418">Kinase</keyword>
<dbReference type="EMBL" id="OX465080">
    <property type="protein sequence ID" value="CAI9279359.1"/>
    <property type="molecule type" value="Genomic_DNA"/>
</dbReference>
<comment type="catalytic activity">
    <reaction evidence="17">
        <text>L-threonyl-[protein] + ATP = O-phospho-L-threonyl-[protein] + ADP + H(+)</text>
        <dbReference type="Rhea" id="RHEA:46608"/>
        <dbReference type="Rhea" id="RHEA-COMP:11060"/>
        <dbReference type="Rhea" id="RHEA-COMP:11605"/>
        <dbReference type="ChEBI" id="CHEBI:15378"/>
        <dbReference type="ChEBI" id="CHEBI:30013"/>
        <dbReference type="ChEBI" id="CHEBI:30616"/>
        <dbReference type="ChEBI" id="CHEBI:61977"/>
        <dbReference type="ChEBI" id="CHEBI:456216"/>
        <dbReference type="EC" id="2.7.11.1"/>
    </reaction>
</comment>
<protein>
    <recommendedName>
        <fullName evidence="2">non-specific serine/threonine protein kinase</fullName>
        <ecNumber evidence="2">2.7.11.1</ecNumber>
    </recommendedName>
</protein>
<keyword evidence="3" id="KW-0723">Serine/threonine-protein kinase</keyword>
<dbReference type="PROSITE" id="PS00109">
    <property type="entry name" value="PROTEIN_KINASE_TYR"/>
    <property type="match status" value="1"/>
</dbReference>
<feature type="binding site" evidence="19">
    <location>
        <position position="189"/>
    </location>
    <ligand>
        <name>ATP</name>
        <dbReference type="ChEBI" id="CHEBI:30616"/>
    </ligand>
</feature>
<evidence type="ECO:0000256" key="4">
    <source>
        <dbReference type="ARBA" id="ARBA00022553"/>
    </source>
</evidence>
<evidence type="ECO:0000313" key="23">
    <source>
        <dbReference type="Proteomes" id="UP001177003"/>
    </source>
</evidence>
<dbReference type="FunFam" id="3.30.200.20:FF:000309">
    <property type="entry name" value="Leucine-rich repeat receptor protein kinase MSP1"/>
    <property type="match status" value="1"/>
</dbReference>
<evidence type="ECO:0000256" key="1">
    <source>
        <dbReference type="ARBA" id="ARBA00004479"/>
    </source>
</evidence>
<evidence type="ECO:0000256" key="9">
    <source>
        <dbReference type="ARBA" id="ARBA00022737"/>
    </source>
</evidence>
<evidence type="ECO:0000256" key="3">
    <source>
        <dbReference type="ARBA" id="ARBA00022527"/>
    </source>
</evidence>
<keyword evidence="14 20" id="KW-0472">Membrane</keyword>
<evidence type="ECO:0000256" key="18">
    <source>
        <dbReference type="ARBA" id="ARBA00048679"/>
    </source>
</evidence>
<dbReference type="GO" id="GO:0004674">
    <property type="term" value="F:protein serine/threonine kinase activity"/>
    <property type="evidence" value="ECO:0007669"/>
    <property type="project" value="UniProtKB-KW"/>
</dbReference>
<evidence type="ECO:0000256" key="19">
    <source>
        <dbReference type="PROSITE-ProRule" id="PRU10141"/>
    </source>
</evidence>
<evidence type="ECO:0000256" key="16">
    <source>
        <dbReference type="ARBA" id="ARBA00023180"/>
    </source>
</evidence>
<feature type="domain" description="Protein kinase" evidence="21">
    <location>
        <begin position="160"/>
        <end position="427"/>
    </location>
</feature>
<sequence>MIGFLTSKARENSIPVSAIRVHLSLRRPRPVTTATGTYSILRSQYSPVPPYAIFVNASIQVFQGNPSLCGNVTGLKLCPSQNMMKKKDPVHHKRVLIIVLPIFGALLLGLLMCGLIAYQRQKKILPHEQPSDDEGDDFFSISSFDGRVVYDEVLKATNGFDDAYCIGSGGYGIVYKAELQPNNVVAVKKLHSSSGKVDRKGFLNEVRALTNIRHRNIVKLYGYCSHARHSFLIYEYLEKGSIGSILSSDILAKELDWLKRIKIVKGVANALAYMHHDCSPPIIHRDISIANILLDSDYEAHISDFGTSKLLKLDSSNWTAIAGTYGYISPELAYTMVATEKCDVYSFGVVALEVMIGKHPGELITSLRTLAIDYLLLANVGDRRIPPPSSEVEKQVKLVLSLSRACLNSNPHARPTMRQVSNMLMED</sequence>
<evidence type="ECO:0000313" key="22">
    <source>
        <dbReference type="EMBL" id="CAI9279359.1"/>
    </source>
</evidence>
<evidence type="ECO:0000256" key="6">
    <source>
        <dbReference type="ARBA" id="ARBA00022679"/>
    </source>
</evidence>
<keyword evidence="5" id="KW-0433">Leucine-rich repeat</keyword>
<evidence type="ECO:0000256" key="15">
    <source>
        <dbReference type="ARBA" id="ARBA00023170"/>
    </source>
</evidence>
<reference evidence="22" key="1">
    <citation type="submission" date="2023-04" db="EMBL/GenBank/DDBJ databases">
        <authorList>
            <person name="Vijverberg K."/>
            <person name="Xiong W."/>
            <person name="Schranz E."/>
        </authorList>
    </citation>
    <scope>NUCLEOTIDE SEQUENCE</scope>
</reference>
<evidence type="ECO:0000256" key="11">
    <source>
        <dbReference type="ARBA" id="ARBA00022777"/>
    </source>
</evidence>
<evidence type="ECO:0000256" key="20">
    <source>
        <dbReference type="SAM" id="Phobius"/>
    </source>
</evidence>
<keyword evidence="6" id="KW-0808">Transferase</keyword>
<dbReference type="Proteomes" id="UP001177003">
    <property type="component" value="Chromosome 4"/>
</dbReference>
<evidence type="ECO:0000256" key="2">
    <source>
        <dbReference type="ARBA" id="ARBA00012513"/>
    </source>
</evidence>
<dbReference type="PROSITE" id="PS50011">
    <property type="entry name" value="PROTEIN_KINASE_DOM"/>
    <property type="match status" value="1"/>
</dbReference>
<dbReference type="InterPro" id="IPR011009">
    <property type="entry name" value="Kinase-like_dom_sf"/>
</dbReference>
<evidence type="ECO:0000256" key="17">
    <source>
        <dbReference type="ARBA" id="ARBA00047899"/>
    </source>
</evidence>
<feature type="transmembrane region" description="Helical" evidence="20">
    <location>
        <begin position="95"/>
        <end position="118"/>
    </location>
</feature>
<keyword evidence="4" id="KW-0597">Phosphoprotein</keyword>
<dbReference type="InterPro" id="IPR000719">
    <property type="entry name" value="Prot_kinase_dom"/>
</dbReference>
<evidence type="ECO:0000256" key="14">
    <source>
        <dbReference type="ARBA" id="ARBA00023136"/>
    </source>
</evidence>
<comment type="catalytic activity">
    <reaction evidence="18">
        <text>L-seryl-[protein] + ATP = O-phospho-L-seryl-[protein] + ADP + H(+)</text>
        <dbReference type="Rhea" id="RHEA:17989"/>
        <dbReference type="Rhea" id="RHEA-COMP:9863"/>
        <dbReference type="Rhea" id="RHEA-COMP:11604"/>
        <dbReference type="ChEBI" id="CHEBI:15378"/>
        <dbReference type="ChEBI" id="CHEBI:29999"/>
        <dbReference type="ChEBI" id="CHEBI:30616"/>
        <dbReference type="ChEBI" id="CHEBI:83421"/>
        <dbReference type="ChEBI" id="CHEBI:456216"/>
        <dbReference type="EC" id="2.7.11.1"/>
    </reaction>
</comment>
<dbReference type="PANTHER" id="PTHR48005">
    <property type="entry name" value="LEUCINE RICH REPEAT KINASE 2"/>
    <property type="match status" value="1"/>
</dbReference>
<dbReference type="GO" id="GO:0005524">
    <property type="term" value="F:ATP binding"/>
    <property type="evidence" value="ECO:0007669"/>
    <property type="project" value="UniProtKB-UniRule"/>
</dbReference>
<proteinExistence type="predicted"/>
<evidence type="ECO:0000256" key="5">
    <source>
        <dbReference type="ARBA" id="ARBA00022614"/>
    </source>
</evidence>
<dbReference type="InterPro" id="IPR051420">
    <property type="entry name" value="Ser_Thr_Kinases_DiverseReg"/>
</dbReference>
<gene>
    <name evidence="22" type="ORF">LSALG_LOCUS19165</name>
</gene>
<keyword evidence="23" id="KW-1185">Reference proteome</keyword>
<dbReference type="Pfam" id="PF00069">
    <property type="entry name" value="Pkinase"/>
    <property type="match status" value="1"/>
</dbReference>
<dbReference type="InterPro" id="IPR008266">
    <property type="entry name" value="Tyr_kinase_AS"/>
</dbReference>
<evidence type="ECO:0000256" key="13">
    <source>
        <dbReference type="ARBA" id="ARBA00022989"/>
    </source>
</evidence>
<evidence type="ECO:0000259" key="21">
    <source>
        <dbReference type="PROSITE" id="PS50011"/>
    </source>
</evidence>
<accession>A0AA35YSN1</accession>
<evidence type="ECO:0000256" key="7">
    <source>
        <dbReference type="ARBA" id="ARBA00022692"/>
    </source>
</evidence>
<evidence type="ECO:0000256" key="12">
    <source>
        <dbReference type="ARBA" id="ARBA00022840"/>
    </source>
</evidence>
<dbReference type="InterPro" id="IPR017441">
    <property type="entry name" value="Protein_kinase_ATP_BS"/>
</dbReference>
<dbReference type="PROSITE" id="PS00107">
    <property type="entry name" value="PROTEIN_KINASE_ATP"/>
    <property type="match status" value="1"/>
</dbReference>
<name>A0AA35YSN1_LACSI</name>
<keyword evidence="7 20" id="KW-0812">Transmembrane</keyword>
<dbReference type="Gene3D" id="1.10.510.10">
    <property type="entry name" value="Transferase(Phosphotransferase) domain 1"/>
    <property type="match status" value="1"/>
</dbReference>
<keyword evidence="13 20" id="KW-1133">Transmembrane helix</keyword>
<keyword evidence="12 19" id="KW-0067">ATP-binding</keyword>
<organism evidence="22 23">
    <name type="scientific">Lactuca saligna</name>
    <name type="common">Willowleaf lettuce</name>
    <dbReference type="NCBI Taxonomy" id="75948"/>
    <lineage>
        <taxon>Eukaryota</taxon>
        <taxon>Viridiplantae</taxon>
        <taxon>Streptophyta</taxon>
        <taxon>Embryophyta</taxon>
        <taxon>Tracheophyta</taxon>
        <taxon>Spermatophyta</taxon>
        <taxon>Magnoliopsida</taxon>
        <taxon>eudicotyledons</taxon>
        <taxon>Gunneridae</taxon>
        <taxon>Pentapetalae</taxon>
        <taxon>asterids</taxon>
        <taxon>campanulids</taxon>
        <taxon>Asterales</taxon>
        <taxon>Asteraceae</taxon>
        <taxon>Cichorioideae</taxon>
        <taxon>Cichorieae</taxon>
        <taxon>Lactucinae</taxon>
        <taxon>Lactuca</taxon>
    </lineage>
</organism>